<evidence type="ECO:0000313" key="2">
    <source>
        <dbReference type="EMBL" id="MBD8007676.1"/>
    </source>
</evidence>
<accession>A0ABR8VT30</accession>
<comment type="caution">
    <text evidence="2">The sequence shown here is derived from an EMBL/GenBank/DDBJ whole genome shotgun (WGS) entry which is preliminary data.</text>
</comment>
<dbReference type="Pfam" id="PF15978">
    <property type="entry name" value="TnsD"/>
    <property type="match status" value="1"/>
</dbReference>
<evidence type="ECO:0000313" key="3">
    <source>
        <dbReference type="Proteomes" id="UP000648182"/>
    </source>
</evidence>
<name>A0ABR8VT30_9BACI</name>
<proteinExistence type="predicted"/>
<dbReference type="RefSeq" id="WP_191816510.1">
    <property type="nucleotide sequence ID" value="NZ_JACSPV010000079.1"/>
</dbReference>
<organism evidence="2 3">
    <name type="scientific">Bacillus norwichensis</name>
    <dbReference type="NCBI Taxonomy" id="2762217"/>
    <lineage>
        <taxon>Bacteria</taxon>
        <taxon>Bacillati</taxon>
        <taxon>Bacillota</taxon>
        <taxon>Bacilli</taxon>
        <taxon>Bacillales</taxon>
        <taxon>Bacillaceae</taxon>
        <taxon>Bacillus</taxon>
    </lineage>
</organism>
<reference evidence="2 3" key="1">
    <citation type="submission" date="2020-08" db="EMBL/GenBank/DDBJ databases">
        <title>A Genomic Blueprint of the Chicken Gut Microbiome.</title>
        <authorList>
            <person name="Gilroy R."/>
            <person name="Ravi A."/>
            <person name="Getino M."/>
            <person name="Pursley I."/>
            <person name="Horton D.L."/>
            <person name="Alikhan N.-F."/>
            <person name="Baker D."/>
            <person name="Gharbi K."/>
            <person name="Hall N."/>
            <person name="Watson M."/>
            <person name="Adriaenssens E.M."/>
            <person name="Foster-Nyarko E."/>
            <person name="Jarju S."/>
            <person name="Secka A."/>
            <person name="Antonio M."/>
            <person name="Oren A."/>
            <person name="Chaudhuri R."/>
            <person name="La Ragione R.M."/>
            <person name="Hildebrand F."/>
            <person name="Pallen M.J."/>
        </authorList>
    </citation>
    <scope>NUCLEOTIDE SEQUENCE [LARGE SCALE GENOMIC DNA]</scope>
    <source>
        <strain evidence="2 3">Sa1BUA2</strain>
    </source>
</reference>
<dbReference type="Proteomes" id="UP000648182">
    <property type="component" value="Unassembled WGS sequence"/>
</dbReference>
<evidence type="ECO:0000259" key="1">
    <source>
        <dbReference type="Pfam" id="PF15978"/>
    </source>
</evidence>
<gene>
    <name evidence="2" type="ORF">H9631_21800</name>
</gene>
<dbReference type="EMBL" id="JACSPV010000079">
    <property type="protein sequence ID" value="MBD8007676.1"/>
    <property type="molecule type" value="Genomic_DNA"/>
</dbReference>
<dbReference type="InterPro" id="IPR032750">
    <property type="entry name" value="TnsD_C"/>
</dbReference>
<keyword evidence="3" id="KW-1185">Reference proteome</keyword>
<sequence length="61" mass="7095">MYYCRLYAVIPSVEVTGDFKTNAPIGTFKCTCGFIYARKRPDKSLEDRFRVGKVKQFGHVW</sequence>
<feature type="domain" description="Transposon Tn7 transposition protein TnsD C-terminal" evidence="1">
    <location>
        <begin position="8"/>
        <end position="61"/>
    </location>
</feature>
<protein>
    <recommendedName>
        <fullName evidence="1">Transposon Tn7 transposition protein TnsD C-terminal domain-containing protein</fullName>
    </recommendedName>
</protein>